<dbReference type="Proteomes" id="UP000037891">
    <property type="component" value="Unassembled WGS sequence"/>
</dbReference>
<dbReference type="AntiFam" id="ANF00178">
    <property type="entry name" value="Shadow ORF (opposite dhbF)"/>
</dbReference>
<evidence type="ECO:0000313" key="2">
    <source>
        <dbReference type="Proteomes" id="UP000037891"/>
    </source>
</evidence>
<accession>A0A0N0X877</accession>
<comment type="caution">
    <text evidence="1">The sequence shown here is derived from an EMBL/GenBank/DDBJ whole genome shotgun (WGS) entry which is preliminary data.</text>
</comment>
<dbReference type="AlphaFoldDB" id="A0A0N0X877"/>
<name>A0A0N0X877_PSESX</name>
<evidence type="ECO:0000313" key="1">
    <source>
        <dbReference type="EMBL" id="KPC26004.1"/>
    </source>
</evidence>
<sequence>MRLSQQQFDTAVVHQKTQAILRVIRVQRHVRATDFEDGQHPHNHLQTAFGRQPHANIRAYALLAQFVRKLVSAVVKLLVAQLLKTEGQRNGLRRAFYLGFDALMGALLSRVNRKLVVPVAQGALPLFSAQQWQVGNALSDVAAHAAQQVTPVPGHSLYGCGVEQVGGVGQRGNQAVLAFAGVQGQVELCGVLVGHLILQAQTGQLAGFVVAFALVVVGHLKQRAAAQVALRLQGFDQLLERQVLMGLGLHGSLFDLLQQVGHGGLRAELGLEHLGIDEEADQPLGFTAGAVGDGHANAYVGLSAVAVQQGLQRRQQQHEQGDALLPRQCLEAVQQHDVQFDVQSRAFVAAQRRARSIGG</sequence>
<reference evidence="1 2" key="1">
    <citation type="submission" date="2015-07" db="EMBL/GenBank/DDBJ databases">
        <authorList>
            <person name="Noorani M."/>
        </authorList>
    </citation>
    <scope>NUCLEOTIDE SEQUENCE [LARGE SCALE GENOMIC DNA]</scope>
    <source>
        <strain evidence="1 2">0788_9</strain>
    </source>
</reference>
<protein>
    <submittedName>
        <fullName evidence="1">Putative non-ribosomal peptide synthetase</fullName>
    </submittedName>
</protein>
<organism evidence="1 2">
    <name type="scientific">Pseudomonas syringae pv. cilantro</name>
    <dbReference type="NCBI Taxonomy" id="81035"/>
    <lineage>
        <taxon>Bacteria</taxon>
        <taxon>Pseudomonadati</taxon>
        <taxon>Pseudomonadota</taxon>
        <taxon>Gammaproteobacteria</taxon>
        <taxon>Pseudomonadales</taxon>
        <taxon>Pseudomonadaceae</taxon>
        <taxon>Pseudomonas</taxon>
        <taxon>Pseudomonas syringae</taxon>
    </lineage>
</organism>
<proteinExistence type="predicted"/>
<gene>
    <name evidence="1" type="ORF">ABJ99_5126</name>
</gene>
<dbReference type="EMBL" id="LGLN01000076">
    <property type="protein sequence ID" value="KPC26004.1"/>
    <property type="molecule type" value="Genomic_DNA"/>
</dbReference>
<reference evidence="1 2" key="2">
    <citation type="submission" date="2015-10" db="EMBL/GenBank/DDBJ databases">
        <title>Comparative genomics and high-throughput reverse genetic screens identify a new phytobacterial MAMP and an Arabidopsis receptor required for immune elicitation.</title>
        <authorList>
            <person name="Mott G.A."/>
            <person name="Thakur S."/>
            <person name="Wang P.W."/>
            <person name="Desveaux D."/>
            <person name="Guttman D.S."/>
        </authorList>
    </citation>
    <scope>NUCLEOTIDE SEQUENCE [LARGE SCALE GENOMIC DNA]</scope>
    <source>
        <strain evidence="1 2">0788_9</strain>
    </source>
</reference>